<keyword evidence="1 6" id="KW-0575">Peroxidase</keyword>
<dbReference type="PANTHER" id="PTHR10430">
    <property type="entry name" value="PEROXIREDOXIN"/>
    <property type="match status" value="1"/>
</dbReference>
<evidence type="ECO:0000313" key="8">
    <source>
        <dbReference type="EMBL" id="MZR29223.1"/>
    </source>
</evidence>
<keyword evidence="3 6" id="KW-0560">Oxidoreductase</keyword>
<dbReference type="RefSeq" id="WP_161313712.1">
    <property type="nucleotide sequence ID" value="NZ_WTUW01000001.1"/>
</dbReference>
<dbReference type="InterPro" id="IPR036249">
    <property type="entry name" value="Thioredoxin-like_sf"/>
</dbReference>
<reference evidence="8 9" key="1">
    <citation type="submission" date="2019-12" db="EMBL/GenBank/DDBJ databases">
        <title>Snethiella sp. nov. sp. isolated from sea sand.</title>
        <authorList>
            <person name="Kim J."/>
            <person name="Jeong S.E."/>
            <person name="Jung H.S."/>
            <person name="Jeon C.O."/>
        </authorList>
    </citation>
    <scope>NUCLEOTIDE SEQUENCE [LARGE SCALE GENOMIC DNA]</scope>
    <source>
        <strain evidence="8 9">DP05</strain>
    </source>
</reference>
<comment type="function">
    <text evidence="6">Thiol-specific peroxidase that catalyzes the reduction of hydrogen peroxide and organic hydroperoxides to water and alcohols, respectively. Plays a role in cell protection against oxidative stress by detoxifying peroxides.</text>
</comment>
<dbReference type="AlphaFoldDB" id="A0A6L8W3R7"/>
<evidence type="ECO:0000313" key="9">
    <source>
        <dbReference type="Proteomes" id="UP000476030"/>
    </source>
</evidence>
<gene>
    <name evidence="8" type="ORF">GQE98_01110</name>
</gene>
<dbReference type="CDD" id="cd03013">
    <property type="entry name" value="PRX5_like"/>
    <property type="match status" value="1"/>
</dbReference>
<evidence type="ECO:0000256" key="6">
    <source>
        <dbReference type="RuleBase" id="RU366011"/>
    </source>
</evidence>
<dbReference type="GO" id="GO:0008379">
    <property type="term" value="F:thioredoxin peroxidase activity"/>
    <property type="evidence" value="ECO:0007669"/>
    <property type="project" value="InterPro"/>
</dbReference>
<dbReference type="PROSITE" id="PS51352">
    <property type="entry name" value="THIOREDOXIN_2"/>
    <property type="match status" value="1"/>
</dbReference>
<dbReference type="GO" id="GO:0042744">
    <property type="term" value="P:hydrogen peroxide catabolic process"/>
    <property type="evidence" value="ECO:0007669"/>
    <property type="project" value="TreeGrafter"/>
</dbReference>
<dbReference type="EMBL" id="WTUW01000001">
    <property type="protein sequence ID" value="MZR29223.1"/>
    <property type="molecule type" value="Genomic_DNA"/>
</dbReference>
<organism evidence="8 9">
    <name type="scientific">Sneathiella litorea</name>
    <dbReference type="NCBI Taxonomy" id="2606216"/>
    <lineage>
        <taxon>Bacteria</taxon>
        <taxon>Pseudomonadati</taxon>
        <taxon>Pseudomonadota</taxon>
        <taxon>Alphaproteobacteria</taxon>
        <taxon>Sneathiellales</taxon>
        <taxon>Sneathiellaceae</taxon>
        <taxon>Sneathiella</taxon>
    </lineage>
</organism>
<comment type="similarity">
    <text evidence="6">Belongs to the peroxiredoxin family. Prx5 subfamily.</text>
</comment>
<evidence type="ECO:0000256" key="3">
    <source>
        <dbReference type="ARBA" id="ARBA00023002"/>
    </source>
</evidence>
<evidence type="ECO:0000256" key="2">
    <source>
        <dbReference type="ARBA" id="ARBA00022862"/>
    </source>
</evidence>
<comment type="caution">
    <text evidence="8">The sequence shown here is derived from an EMBL/GenBank/DDBJ whole genome shotgun (WGS) entry which is preliminary data.</text>
</comment>
<dbReference type="GO" id="GO:0034599">
    <property type="term" value="P:cellular response to oxidative stress"/>
    <property type="evidence" value="ECO:0007669"/>
    <property type="project" value="InterPro"/>
</dbReference>
<dbReference type="InterPro" id="IPR013740">
    <property type="entry name" value="Redoxin"/>
</dbReference>
<comment type="catalytic activity">
    <reaction evidence="6">
        <text>a hydroperoxide + 2 glutathione = an alcohol + glutathione disulfide + H2O</text>
        <dbReference type="Rhea" id="RHEA:62632"/>
        <dbReference type="ChEBI" id="CHEBI:15377"/>
        <dbReference type="ChEBI" id="CHEBI:30879"/>
        <dbReference type="ChEBI" id="CHEBI:35924"/>
        <dbReference type="ChEBI" id="CHEBI:57925"/>
        <dbReference type="ChEBI" id="CHEBI:58297"/>
        <dbReference type="EC" id="1.11.1.27"/>
    </reaction>
</comment>
<dbReference type="InterPro" id="IPR013766">
    <property type="entry name" value="Thioredoxin_domain"/>
</dbReference>
<dbReference type="SUPFAM" id="SSF52833">
    <property type="entry name" value="Thioredoxin-like"/>
    <property type="match status" value="1"/>
</dbReference>
<dbReference type="EC" id="1.11.1.27" evidence="6"/>
<dbReference type="Proteomes" id="UP000476030">
    <property type="component" value="Unassembled WGS sequence"/>
</dbReference>
<protein>
    <recommendedName>
        <fullName evidence="6">Glutathione-dependent peroxiredoxin</fullName>
        <ecNumber evidence="6">1.11.1.27</ecNumber>
    </recommendedName>
</protein>
<evidence type="ECO:0000256" key="5">
    <source>
        <dbReference type="PIRSR" id="PIRSR637944-1"/>
    </source>
</evidence>
<dbReference type="FunFam" id="3.40.30.10:FF:000020">
    <property type="entry name" value="Peroxiredoxin"/>
    <property type="match status" value="1"/>
</dbReference>
<feature type="active site" description="Cysteine sulfenic acid (-SOH) intermediate" evidence="5">
    <location>
        <position position="49"/>
    </location>
</feature>
<dbReference type="GO" id="GO:0005737">
    <property type="term" value="C:cytoplasm"/>
    <property type="evidence" value="ECO:0007669"/>
    <property type="project" value="TreeGrafter"/>
</dbReference>
<proteinExistence type="inferred from homology"/>
<sequence length="159" mass="16717">MTISVGDKLPNAELMMMTEKGPTKVSTADLFNGKKVALFAVPGAYTPTCSAKHLPGFVENTSNLTAKGVNEIVCLSVNDPFVMASWGKDHDAGSIKMVADPDAAFTKALGVEFDASGAGLGIRSRRYSMLVDDGVVSQLNLEETGGFEVSDAETLLGQL</sequence>
<dbReference type="InterPro" id="IPR037944">
    <property type="entry name" value="PRX5-like"/>
</dbReference>
<keyword evidence="4 6" id="KW-0676">Redox-active center</keyword>
<dbReference type="PANTHER" id="PTHR10430:SF16">
    <property type="entry name" value="PEROXIREDOXIN-5, MITOCHONDRIAL"/>
    <property type="match status" value="1"/>
</dbReference>
<dbReference type="GO" id="GO:0045454">
    <property type="term" value="P:cell redox homeostasis"/>
    <property type="evidence" value="ECO:0007669"/>
    <property type="project" value="TreeGrafter"/>
</dbReference>
<accession>A0A6L8W3R7</accession>
<name>A0A6L8W3R7_9PROT</name>
<evidence type="ECO:0000259" key="7">
    <source>
        <dbReference type="PROSITE" id="PS51352"/>
    </source>
</evidence>
<feature type="domain" description="Thioredoxin" evidence="7">
    <location>
        <begin position="3"/>
        <end position="159"/>
    </location>
</feature>
<keyword evidence="2 6" id="KW-0049">Antioxidant</keyword>
<evidence type="ECO:0000256" key="1">
    <source>
        <dbReference type="ARBA" id="ARBA00022559"/>
    </source>
</evidence>
<dbReference type="Gene3D" id="3.40.30.10">
    <property type="entry name" value="Glutaredoxin"/>
    <property type="match status" value="1"/>
</dbReference>
<dbReference type="Pfam" id="PF08534">
    <property type="entry name" value="Redoxin"/>
    <property type="match status" value="1"/>
</dbReference>
<keyword evidence="9" id="KW-1185">Reference proteome</keyword>
<evidence type="ECO:0000256" key="4">
    <source>
        <dbReference type="ARBA" id="ARBA00023284"/>
    </source>
</evidence>